<gene>
    <name evidence="2" type="ORF">GNE12_17435</name>
</gene>
<organism evidence="2 3">
    <name type="scientific">Trichormus variabilis N2B</name>
    <dbReference type="NCBI Taxonomy" id="2681315"/>
    <lineage>
        <taxon>Bacteria</taxon>
        <taxon>Bacillati</taxon>
        <taxon>Cyanobacteriota</taxon>
        <taxon>Cyanophyceae</taxon>
        <taxon>Nostocales</taxon>
        <taxon>Nostocaceae</taxon>
        <taxon>Trichormus</taxon>
    </lineage>
</organism>
<dbReference type="RefSeq" id="WP_011318849.1">
    <property type="nucleotide sequence ID" value="NZ_JACKZP010000071.1"/>
</dbReference>
<dbReference type="GeneID" id="58724736"/>
<accession>A0ABR6SBE0</accession>
<keyword evidence="1" id="KW-0812">Transmembrane</keyword>
<feature type="transmembrane region" description="Helical" evidence="1">
    <location>
        <begin position="35"/>
        <end position="52"/>
    </location>
</feature>
<feature type="transmembrane region" description="Helical" evidence="1">
    <location>
        <begin position="7"/>
        <end position="29"/>
    </location>
</feature>
<keyword evidence="1" id="KW-0472">Membrane</keyword>
<sequence length="173" mass="19154">MANNNNLFNFTPEFLSQLIFGAFLIFILITTGSPPSLSIFLGIIGGFALGWFTNSTKSSPQAPVVASSDGIDAGLKYWLFFLLGFGLLGYPAPMSILLGGIGAVGGGWIIAWWRSKEETKTQLPVNASQEVVSEESSDRITKRQTRRPVRRYRRSGRNFGFLLWGNNRNNDEE</sequence>
<reference evidence="2 3" key="1">
    <citation type="submission" date="2019-11" db="EMBL/GenBank/DDBJ databases">
        <title>Comparison of genomes from free-living endosymbiotic cyanobacteria isolated from Azolla.</title>
        <authorList>
            <person name="Thiel T."/>
            <person name="Pratte B."/>
        </authorList>
    </citation>
    <scope>NUCLEOTIDE SEQUENCE [LARGE SCALE GENOMIC DNA]</scope>
    <source>
        <strain evidence="2 3">N2B</strain>
    </source>
</reference>
<evidence type="ECO:0000313" key="2">
    <source>
        <dbReference type="EMBL" id="MBC1303692.1"/>
    </source>
</evidence>
<protein>
    <submittedName>
        <fullName evidence="2">Uncharacterized protein</fullName>
    </submittedName>
</protein>
<keyword evidence="3" id="KW-1185">Reference proteome</keyword>
<name>A0ABR6SBE0_ANAVA</name>
<feature type="transmembrane region" description="Helical" evidence="1">
    <location>
        <begin position="96"/>
        <end position="113"/>
    </location>
</feature>
<dbReference type="EMBL" id="JACKZP010000071">
    <property type="protein sequence ID" value="MBC1303692.1"/>
    <property type="molecule type" value="Genomic_DNA"/>
</dbReference>
<evidence type="ECO:0000256" key="1">
    <source>
        <dbReference type="SAM" id="Phobius"/>
    </source>
</evidence>
<proteinExistence type="predicted"/>
<evidence type="ECO:0000313" key="3">
    <source>
        <dbReference type="Proteomes" id="UP000570851"/>
    </source>
</evidence>
<keyword evidence="1" id="KW-1133">Transmembrane helix</keyword>
<comment type="caution">
    <text evidence="2">The sequence shown here is derived from an EMBL/GenBank/DDBJ whole genome shotgun (WGS) entry which is preliminary data.</text>
</comment>
<dbReference type="Proteomes" id="UP000570851">
    <property type="component" value="Unassembled WGS sequence"/>
</dbReference>